<gene>
    <name evidence="2" type="ORF">SAMN04488526_1301</name>
</gene>
<dbReference type="STRING" id="188906.SAMN04488526_1301"/>
<evidence type="ECO:0000313" key="2">
    <source>
        <dbReference type="EMBL" id="SEK71291.1"/>
    </source>
</evidence>
<proteinExistence type="predicted"/>
<dbReference type="EMBL" id="FNZQ01000001">
    <property type="protein sequence ID" value="SEK71291.1"/>
    <property type="molecule type" value="Genomic_DNA"/>
</dbReference>
<name>A0A1H7J9B4_9RHOB</name>
<keyword evidence="3" id="KW-1185">Reference proteome</keyword>
<protein>
    <submittedName>
        <fullName evidence="2">Uncharacterized protein</fullName>
    </submittedName>
</protein>
<organism evidence="2 3">
    <name type="scientific">Jannaschia helgolandensis</name>
    <dbReference type="NCBI Taxonomy" id="188906"/>
    <lineage>
        <taxon>Bacteria</taxon>
        <taxon>Pseudomonadati</taxon>
        <taxon>Pseudomonadota</taxon>
        <taxon>Alphaproteobacteria</taxon>
        <taxon>Rhodobacterales</taxon>
        <taxon>Roseobacteraceae</taxon>
        <taxon>Jannaschia</taxon>
    </lineage>
</organism>
<feature type="signal peptide" evidence="1">
    <location>
        <begin position="1"/>
        <end position="18"/>
    </location>
</feature>
<dbReference type="AlphaFoldDB" id="A0A1H7J9B4"/>
<accession>A0A1H7J9B4</accession>
<reference evidence="2 3" key="1">
    <citation type="submission" date="2016-10" db="EMBL/GenBank/DDBJ databases">
        <authorList>
            <person name="de Groot N.N."/>
        </authorList>
    </citation>
    <scope>NUCLEOTIDE SEQUENCE [LARGE SCALE GENOMIC DNA]</scope>
    <source>
        <strain evidence="2 3">DSM 14858</strain>
    </source>
</reference>
<evidence type="ECO:0000313" key="3">
    <source>
        <dbReference type="Proteomes" id="UP000199283"/>
    </source>
</evidence>
<dbReference type="Proteomes" id="UP000199283">
    <property type="component" value="Unassembled WGS sequence"/>
</dbReference>
<evidence type="ECO:0000256" key="1">
    <source>
        <dbReference type="SAM" id="SignalP"/>
    </source>
</evidence>
<keyword evidence="1" id="KW-0732">Signal</keyword>
<feature type="chain" id="PRO_5011479926" evidence="1">
    <location>
        <begin position="19"/>
        <end position="112"/>
    </location>
</feature>
<sequence length="112" mass="12463">MAFLSMAALQVVAAPAMAQNIGDVGADSRGNIYTFVRDRTGRGVWMKGRTIPEPTTERRIQAERYKPTIWTDPDGCEHWVMDDGVEGFMTPHVTELGVPVCNQPPKTHRGKH</sequence>